<dbReference type="RefSeq" id="WP_072605305.1">
    <property type="nucleotide sequence ID" value="NZ_CP018171.1"/>
</dbReference>
<reference evidence="5" key="1">
    <citation type="submission" date="2016-11" db="EMBL/GenBank/DDBJ databases">
        <title>Mesorhizobium oceanicum sp. nov., isolated from deep seawater in South China Sea.</title>
        <authorList>
            <person name="Fu G.-Y."/>
        </authorList>
    </citation>
    <scope>NUCLEOTIDE SEQUENCE [LARGE SCALE GENOMIC DNA]</scope>
    <source>
        <strain evidence="5">B7</strain>
    </source>
</reference>
<organism evidence="4 5">
    <name type="scientific">Aquibium oceanicum</name>
    <dbReference type="NCBI Taxonomy" id="1670800"/>
    <lineage>
        <taxon>Bacteria</taxon>
        <taxon>Pseudomonadati</taxon>
        <taxon>Pseudomonadota</taxon>
        <taxon>Alphaproteobacteria</taxon>
        <taxon>Hyphomicrobiales</taxon>
        <taxon>Phyllobacteriaceae</taxon>
        <taxon>Aquibium</taxon>
    </lineage>
</organism>
<sequence>MLKRIFDACCAALVLVLAGPVILVLSFAIRRESEGPGIFVQERVGRNGRHFRCYKLRSMYGGLPSVPTHQALASQITPIGRALRRWKLDELPQLWNVLRGDMSLVGPRPCLPTQTELIDERVSRGVLSVRPGITGLAQINDIDMSDPVKLAEKDAEYVRDRSFLLDLRILFRTVFGGAGSGDRVRI</sequence>
<evidence type="ECO:0000259" key="3">
    <source>
        <dbReference type="Pfam" id="PF02397"/>
    </source>
</evidence>
<feature type="domain" description="Bacterial sugar transferase" evidence="3">
    <location>
        <begin position="3"/>
        <end position="175"/>
    </location>
</feature>
<dbReference type="GO" id="GO:0016780">
    <property type="term" value="F:phosphotransferase activity, for other substituted phosphate groups"/>
    <property type="evidence" value="ECO:0007669"/>
    <property type="project" value="TreeGrafter"/>
</dbReference>
<dbReference type="OrthoDB" id="9808602at2"/>
<keyword evidence="4" id="KW-0808">Transferase</keyword>
<evidence type="ECO:0000256" key="2">
    <source>
        <dbReference type="ARBA" id="ARBA00023169"/>
    </source>
</evidence>
<dbReference type="GO" id="GO:0000271">
    <property type="term" value="P:polysaccharide biosynthetic process"/>
    <property type="evidence" value="ECO:0007669"/>
    <property type="project" value="UniProtKB-KW"/>
</dbReference>
<comment type="similarity">
    <text evidence="1">Belongs to the bacterial sugar transferase family.</text>
</comment>
<keyword evidence="5" id="KW-1185">Reference proteome</keyword>
<dbReference type="PANTHER" id="PTHR30576:SF10">
    <property type="entry name" value="SLL5057 PROTEIN"/>
    <property type="match status" value="1"/>
</dbReference>
<evidence type="ECO:0000313" key="4">
    <source>
        <dbReference type="EMBL" id="APH72393.1"/>
    </source>
</evidence>
<protein>
    <submittedName>
        <fullName evidence="4">Lipid carrier--UDP-N-acetylgalactosaminyltransferase</fullName>
    </submittedName>
</protein>
<evidence type="ECO:0000256" key="1">
    <source>
        <dbReference type="ARBA" id="ARBA00006464"/>
    </source>
</evidence>
<dbReference type="AlphaFoldDB" id="A0A1L3SSI4"/>
<gene>
    <name evidence="4" type="ORF">BSQ44_14265</name>
</gene>
<evidence type="ECO:0000313" key="5">
    <source>
        <dbReference type="Proteomes" id="UP000182840"/>
    </source>
</evidence>
<dbReference type="InterPro" id="IPR003362">
    <property type="entry name" value="Bact_transf"/>
</dbReference>
<name>A0A1L3SSI4_9HYPH</name>
<accession>A0A1L3SSI4</accession>
<proteinExistence type="inferred from homology"/>
<keyword evidence="2" id="KW-0270">Exopolysaccharide synthesis</keyword>
<dbReference type="Pfam" id="PF02397">
    <property type="entry name" value="Bac_transf"/>
    <property type="match status" value="1"/>
</dbReference>
<dbReference type="STRING" id="1670800.BSQ44_14265"/>
<dbReference type="PANTHER" id="PTHR30576">
    <property type="entry name" value="COLANIC BIOSYNTHESIS UDP-GLUCOSE LIPID CARRIER TRANSFERASE"/>
    <property type="match status" value="1"/>
</dbReference>
<dbReference type="Proteomes" id="UP000182840">
    <property type="component" value="Chromosome"/>
</dbReference>
<dbReference type="EMBL" id="CP018171">
    <property type="protein sequence ID" value="APH72393.1"/>
    <property type="molecule type" value="Genomic_DNA"/>
</dbReference>
<dbReference type="KEGG" id="meso:BSQ44_14265"/>